<keyword evidence="3" id="KW-1185">Reference proteome</keyword>
<protein>
    <submittedName>
        <fullName evidence="2">Uncharacterized protein</fullName>
    </submittedName>
</protein>
<reference evidence="2" key="1">
    <citation type="submission" date="2023-12" db="EMBL/GenBank/DDBJ databases">
        <title>Genome assembly of Anisodus tanguticus.</title>
        <authorList>
            <person name="Wang Y.-J."/>
        </authorList>
    </citation>
    <scope>NUCLEOTIDE SEQUENCE</scope>
    <source>
        <strain evidence="2">KB-2021</strain>
        <tissue evidence="2">Leaf</tissue>
    </source>
</reference>
<feature type="compositionally biased region" description="Basic and acidic residues" evidence="1">
    <location>
        <begin position="56"/>
        <end position="82"/>
    </location>
</feature>
<comment type="caution">
    <text evidence="2">The sequence shown here is derived from an EMBL/GenBank/DDBJ whole genome shotgun (WGS) entry which is preliminary data.</text>
</comment>
<proteinExistence type="predicted"/>
<gene>
    <name evidence="2" type="ORF">RND71_008392</name>
</gene>
<evidence type="ECO:0000313" key="2">
    <source>
        <dbReference type="EMBL" id="KAK4373008.1"/>
    </source>
</evidence>
<evidence type="ECO:0000256" key="1">
    <source>
        <dbReference type="SAM" id="MobiDB-lite"/>
    </source>
</evidence>
<sequence>MEPSIAPLTPTRFSHFSSIIFGNNTELHPFYVLLFVPRRGNIIKCSPLSHPPPPRFNHEQDLEEKLSTPDLGSRLHDKKASEETLQSVRTSHWDSCSHVVSEVP</sequence>
<dbReference type="Proteomes" id="UP001291623">
    <property type="component" value="Unassembled WGS sequence"/>
</dbReference>
<evidence type="ECO:0000313" key="3">
    <source>
        <dbReference type="Proteomes" id="UP001291623"/>
    </source>
</evidence>
<organism evidence="2 3">
    <name type="scientific">Anisodus tanguticus</name>
    <dbReference type="NCBI Taxonomy" id="243964"/>
    <lineage>
        <taxon>Eukaryota</taxon>
        <taxon>Viridiplantae</taxon>
        <taxon>Streptophyta</taxon>
        <taxon>Embryophyta</taxon>
        <taxon>Tracheophyta</taxon>
        <taxon>Spermatophyta</taxon>
        <taxon>Magnoliopsida</taxon>
        <taxon>eudicotyledons</taxon>
        <taxon>Gunneridae</taxon>
        <taxon>Pentapetalae</taxon>
        <taxon>asterids</taxon>
        <taxon>lamiids</taxon>
        <taxon>Solanales</taxon>
        <taxon>Solanaceae</taxon>
        <taxon>Solanoideae</taxon>
        <taxon>Hyoscyameae</taxon>
        <taxon>Anisodus</taxon>
    </lineage>
</organism>
<accession>A0AAE1SP03</accession>
<feature type="region of interest" description="Disordered" evidence="1">
    <location>
        <begin position="47"/>
        <end position="91"/>
    </location>
</feature>
<name>A0AAE1SP03_9SOLA</name>
<dbReference type="AlphaFoldDB" id="A0AAE1SP03"/>
<dbReference type="EMBL" id="JAVYJV010000004">
    <property type="protein sequence ID" value="KAK4373008.1"/>
    <property type="molecule type" value="Genomic_DNA"/>
</dbReference>